<keyword evidence="9" id="KW-1185">Reference proteome</keyword>
<dbReference type="PANTHER" id="PTHR28304:SF2">
    <property type="entry name" value="PEROXISOMAL MEMBRANE PROTEIN PEX29"/>
    <property type="match status" value="1"/>
</dbReference>
<dbReference type="Proteomes" id="UP000027265">
    <property type="component" value="Unassembled WGS sequence"/>
</dbReference>
<dbReference type="GO" id="GO:0005778">
    <property type="term" value="C:peroxisomal membrane"/>
    <property type="evidence" value="ECO:0007669"/>
    <property type="project" value="TreeGrafter"/>
</dbReference>
<feature type="region of interest" description="Disordered" evidence="5">
    <location>
        <begin position="27"/>
        <end position="53"/>
    </location>
</feature>
<evidence type="ECO:0000256" key="1">
    <source>
        <dbReference type="ARBA" id="ARBA00004141"/>
    </source>
</evidence>
<feature type="domain" description="TECPR1-like DysF" evidence="7">
    <location>
        <begin position="91"/>
        <end position="337"/>
    </location>
</feature>
<dbReference type="GO" id="GO:0007031">
    <property type="term" value="P:peroxisome organization"/>
    <property type="evidence" value="ECO:0007669"/>
    <property type="project" value="UniProtKB-ARBA"/>
</dbReference>
<feature type="compositionally biased region" description="Low complexity" evidence="5">
    <location>
        <begin position="174"/>
        <end position="183"/>
    </location>
</feature>
<feature type="region of interest" description="Disordered" evidence="5">
    <location>
        <begin position="166"/>
        <end position="192"/>
    </location>
</feature>
<sequence length="398" mass="43647">MITDIDYVEIPTYATLLQSSSTPHDIRLAPTITTPLPHPTPSSSASSPTAPTSPAKALAFNLPQMLLSSIPTPPPGPRGAKTIGLLSNKDPLSIPITSANFRRFVSKSGPVFWVQDRIEEVVMWRRGGRVTGVWMAGYAFLCYFPRMILLVPHAALIGVLLATHPSRRKSHGRTPSTGTETSGVPPPPPASAGEGSVDWLANLQAIQNLMGFVADASDFVNPVVPHLTYNSPYTFHLLTFAIVSFMALLPIVCILPLRFTFLVLGLTPFLLTHPFTQTHLIPFILHTPLNHPLSKLKQRMRTRLLRVVDDDKLEDRHWVSEMKEVELFENERWSAIGDGAGGSWSKGNLRVGERVGWTRGRDGWSGVNEDGSGDVRFVCPFYHGLSALLLIEIADLGA</sequence>
<evidence type="ECO:0000256" key="6">
    <source>
        <dbReference type="SAM" id="Phobius"/>
    </source>
</evidence>
<dbReference type="InterPro" id="IPR052816">
    <property type="entry name" value="Peroxisomal_Membrane_PEX28-32"/>
</dbReference>
<dbReference type="PANTHER" id="PTHR28304">
    <property type="entry name" value="PEROXISOMAL MEMBRANE PROTEIN PEX29"/>
    <property type="match status" value="1"/>
</dbReference>
<dbReference type="STRING" id="933084.A0A067PJ79"/>
<feature type="transmembrane region" description="Helical" evidence="6">
    <location>
        <begin position="133"/>
        <end position="162"/>
    </location>
</feature>
<feature type="compositionally biased region" description="Low complexity" evidence="5">
    <location>
        <begin position="28"/>
        <end position="53"/>
    </location>
</feature>
<feature type="transmembrane region" description="Helical" evidence="6">
    <location>
        <begin position="233"/>
        <end position="257"/>
    </location>
</feature>
<evidence type="ECO:0000256" key="4">
    <source>
        <dbReference type="ARBA" id="ARBA00023136"/>
    </source>
</evidence>
<keyword evidence="2 6" id="KW-0812">Transmembrane</keyword>
<dbReference type="Pfam" id="PF06398">
    <property type="entry name" value="Pex24p"/>
    <property type="match status" value="1"/>
</dbReference>
<keyword evidence="4 6" id="KW-0472">Membrane</keyword>
<accession>A0A067PJ79</accession>
<dbReference type="InterPro" id="IPR010482">
    <property type="entry name" value="TECPR1-like_DysF"/>
</dbReference>
<keyword evidence="3 6" id="KW-1133">Transmembrane helix</keyword>
<evidence type="ECO:0000256" key="3">
    <source>
        <dbReference type="ARBA" id="ARBA00022989"/>
    </source>
</evidence>
<evidence type="ECO:0000256" key="2">
    <source>
        <dbReference type="ARBA" id="ARBA00022692"/>
    </source>
</evidence>
<proteinExistence type="predicted"/>
<dbReference type="InParanoid" id="A0A067PJ79"/>
<comment type="subcellular location">
    <subcellularLocation>
        <location evidence="1">Membrane</location>
        <topology evidence="1">Multi-pass membrane protein</topology>
    </subcellularLocation>
</comment>
<dbReference type="EMBL" id="KL197759">
    <property type="protein sequence ID" value="KDQ50506.1"/>
    <property type="molecule type" value="Genomic_DNA"/>
</dbReference>
<protein>
    <recommendedName>
        <fullName evidence="7">TECPR1-like DysF domain-containing protein</fullName>
    </recommendedName>
</protein>
<dbReference type="HOGENOM" id="CLU_029283_0_0_1"/>
<gene>
    <name evidence="8" type="ORF">JAAARDRAFT_74158</name>
</gene>
<evidence type="ECO:0000313" key="9">
    <source>
        <dbReference type="Proteomes" id="UP000027265"/>
    </source>
</evidence>
<dbReference type="OrthoDB" id="74314at2759"/>
<dbReference type="AlphaFoldDB" id="A0A067PJ79"/>
<evidence type="ECO:0000313" key="8">
    <source>
        <dbReference type="EMBL" id="KDQ50506.1"/>
    </source>
</evidence>
<organism evidence="8 9">
    <name type="scientific">Jaapia argillacea MUCL 33604</name>
    <dbReference type="NCBI Taxonomy" id="933084"/>
    <lineage>
        <taxon>Eukaryota</taxon>
        <taxon>Fungi</taxon>
        <taxon>Dikarya</taxon>
        <taxon>Basidiomycota</taxon>
        <taxon>Agaricomycotina</taxon>
        <taxon>Agaricomycetes</taxon>
        <taxon>Agaricomycetidae</taxon>
        <taxon>Jaapiales</taxon>
        <taxon>Jaapiaceae</taxon>
        <taxon>Jaapia</taxon>
    </lineage>
</organism>
<reference evidence="9" key="1">
    <citation type="journal article" date="2014" name="Proc. Natl. Acad. Sci. U.S.A.">
        <title>Extensive sampling of basidiomycete genomes demonstrates inadequacy of the white-rot/brown-rot paradigm for wood decay fungi.</title>
        <authorList>
            <person name="Riley R."/>
            <person name="Salamov A.A."/>
            <person name="Brown D.W."/>
            <person name="Nagy L.G."/>
            <person name="Floudas D."/>
            <person name="Held B.W."/>
            <person name="Levasseur A."/>
            <person name="Lombard V."/>
            <person name="Morin E."/>
            <person name="Otillar R."/>
            <person name="Lindquist E.A."/>
            <person name="Sun H."/>
            <person name="LaButti K.M."/>
            <person name="Schmutz J."/>
            <person name="Jabbour D."/>
            <person name="Luo H."/>
            <person name="Baker S.E."/>
            <person name="Pisabarro A.G."/>
            <person name="Walton J.D."/>
            <person name="Blanchette R.A."/>
            <person name="Henrissat B."/>
            <person name="Martin F."/>
            <person name="Cullen D."/>
            <person name="Hibbett D.S."/>
            <person name="Grigoriev I.V."/>
        </authorList>
    </citation>
    <scope>NUCLEOTIDE SEQUENCE [LARGE SCALE GENOMIC DNA]</scope>
    <source>
        <strain evidence="9">MUCL 33604</strain>
    </source>
</reference>
<name>A0A067PJ79_9AGAM</name>
<evidence type="ECO:0000256" key="5">
    <source>
        <dbReference type="SAM" id="MobiDB-lite"/>
    </source>
</evidence>
<evidence type="ECO:0000259" key="7">
    <source>
        <dbReference type="Pfam" id="PF06398"/>
    </source>
</evidence>